<evidence type="ECO:0000313" key="2">
    <source>
        <dbReference type="Proteomes" id="UP000049983"/>
    </source>
</evidence>
<dbReference type="Gene3D" id="3.30.1330.40">
    <property type="entry name" value="RutC-like"/>
    <property type="match status" value="1"/>
</dbReference>
<dbReference type="Proteomes" id="UP000049983">
    <property type="component" value="Unassembled WGS sequence"/>
</dbReference>
<keyword evidence="2" id="KW-1185">Reference proteome</keyword>
<proteinExistence type="predicted"/>
<dbReference type="PANTHER" id="PTHR47328:SF1">
    <property type="entry name" value="RUTC FAMILY PROTEIN YOAB"/>
    <property type="match status" value="1"/>
</dbReference>
<dbReference type="AlphaFoldDB" id="A0A0M7A212"/>
<dbReference type="InterPro" id="IPR035709">
    <property type="entry name" value="YoaB-like"/>
</dbReference>
<name>A0A0M7A212_9HYPH</name>
<dbReference type="Pfam" id="PF01042">
    <property type="entry name" value="Ribonuc_L-PSP"/>
    <property type="match status" value="1"/>
</dbReference>
<dbReference type="EMBL" id="CXWC01000005">
    <property type="protein sequence ID" value="CTQ69128.1"/>
    <property type="molecule type" value="Genomic_DNA"/>
</dbReference>
<gene>
    <name evidence="1" type="primary">rutC</name>
    <name evidence="1" type="ORF">LA5096_02033</name>
</gene>
<dbReference type="SUPFAM" id="SSF55298">
    <property type="entry name" value="YjgF-like"/>
    <property type="match status" value="1"/>
</dbReference>
<evidence type="ECO:0000313" key="1">
    <source>
        <dbReference type="EMBL" id="CTQ69128.1"/>
    </source>
</evidence>
<dbReference type="STRING" id="311410.LA5095_06071"/>
<dbReference type="InterPro" id="IPR035959">
    <property type="entry name" value="RutC-like_sf"/>
</dbReference>
<organism evidence="1 2">
    <name type="scientific">Roseibium album</name>
    <dbReference type="NCBI Taxonomy" id="311410"/>
    <lineage>
        <taxon>Bacteria</taxon>
        <taxon>Pseudomonadati</taxon>
        <taxon>Pseudomonadota</taxon>
        <taxon>Alphaproteobacteria</taxon>
        <taxon>Hyphomicrobiales</taxon>
        <taxon>Stappiaceae</taxon>
        <taxon>Roseibium</taxon>
    </lineage>
</organism>
<accession>A0A0M7A212</accession>
<dbReference type="EC" id="1.-.-.-" evidence="1"/>
<keyword evidence="1" id="KW-0560">Oxidoreductase</keyword>
<sequence>MSLATWSGWPDWSVILETIERLLSDAGSDNCRILQANIWLASMADFIEMNEVCDASVYPANPPARACAQSKLATPDLAVEIIAVAAT</sequence>
<dbReference type="PANTHER" id="PTHR47328">
    <property type="match status" value="1"/>
</dbReference>
<dbReference type="GO" id="GO:0016491">
    <property type="term" value="F:oxidoreductase activity"/>
    <property type="evidence" value="ECO:0007669"/>
    <property type="project" value="UniProtKB-KW"/>
</dbReference>
<protein>
    <submittedName>
        <fullName evidence="1">Putative aminoacrylate peracid reductase RutC</fullName>
        <ecNumber evidence="1">1.-.-.-</ecNumber>
    </submittedName>
</protein>
<reference evidence="2" key="1">
    <citation type="submission" date="2015-07" db="EMBL/GenBank/DDBJ databases">
        <authorList>
            <person name="Rodrigo-Torres Lidia"/>
            <person name="Arahal R.David."/>
        </authorList>
    </citation>
    <scope>NUCLEOTIDE SEQUENCE [LARGE SCALE GENOMIC DNA]</scope>
    <source>
        <strain evidence="2">CECT 5096</strain>
    </source>
</reference>
<dbReference type="InterPro" id="IPR006175">
    <property type="entry name" value="YjgF/YER057c/UK114"/>
</dbReference>